<reference evidence="9 10" key="1">
    <citation type="submission" date="2020-04" db="EMBL/GenBank/DDBJ databases">
        <title>Ramlibacter sp. G-1-2-2 isolated from soil.</title>
        <authorList>
            <person name="Dahal R.H."/>
        </authorList>
    </citation>
    <scope>NUCLEOTIDE SEQUENCE [LARGE SCALE GENOMIC DNA]</scope>
    <source>
        <strain evidence="9 10">G-1-2-2</strain>
    </source>
</reference>
<keyword evidence="5" id="KW-0560">Oxidoreductase</keyword>
<feature type="domain" description="Molybdopterin dinucleotide-binding" evidence="8">
    <location>
        <begin position="630"/>
        <end position="750"/>
    </location>
</feature>
<dbReference type="GO" id="GO:0009055">
    <property type="term" value="F:electron transfer activity"/>
    <property type="evidence" value="ECO:0007669"/>
    <property type="project" value="TreeGrafter"/>
</dbReference>
<evidence type="ECO:0000313" key="9">
    <source>
        <dbReference type="EMBL" id="NML46741.1"/>
    </source>
</evidence>
<dbReference type="InterPro" id="IPR041954">
    <property type="entry name" value="CT_DMSOR/BSOR/TMAOR"/>
</dbReference>
<dbReference type="AlphaFoldDB" id="A0A848HBF4"/>
<keyword evidence="4" id="KW-0479">Metal-binding</keyword>
<dbReference type="Gene3D" id="3.40.228.10">
    <property type="entry name" value="Dimethylsulfoxide Reductase, domain 2"/>
    <property type="match status" value="1"/>
</dbReference>
<dbReference type="GO" id="GO:0016491">
    <property type="term" value="F:oxidoreductase activity"/>
    <property type="evidence" value="ECO:0007669"/>
    <property type="project" value="UniProtKB-KW"/>
</dbReference>
<evidence type="ECO:0000256" key="6">
    <source>
        <dbReference type="SAM" id="MobiDB-lite"/>
    </source>
</evidence>
<dbReference type="Gene3D" id="3.90.55.10">
    <property type="entry name" value="Dimethylsulfoxide Reductase, domain 3"/>
    <property type="match status" value="1"/>
</dbReference>
<comment type="similarity">
    <text evidence="2">Belongs to the prokaryotic molybdopterin-containing oxidoreductase family.</text>
</comment>
<evidence type="ECO:0000256" key="1">
    <source>
        <dbReference type="ARBA" id="ARBA00001942"/>
    </source>
</evidence>
<dbReference type="CDD" id="cd02793">
    <property type="entry name" value="MopB_CT_DMSOR-BSOR-TMAOR"/>
    <property type="match status" value="1"/>
</dbReference>
<dbReference type="Proteomes" id="UP000541185">
    <property type="component" value="Unassembled WGS sequence"/>
</dbReference>
<evidence type="ECO:0000256" key="2">
    <source>
        <dbReference type="ARBA" id="ARBA00010312"/>
    </source>
</evidence>
<name>A0A848HBF4_9BURK</name>
<dbReference type="Gene3D" id="3.40.50.740">
    <property type="match status" value="1"/>
</dbReference>
<dbReference type="InterPro" id="IPR006657">
    <property type="entry name" value="MoPterin_dinucl-bd_dom"/>
</dbReference>
<organism evidence="9 10">
    <name type="scientific">Ramlibacter agri</name>
    <dbReference type="NCBI Taxonomy" id="2728837"/>
    <lineage>
        <taxon>Bacteria</taxon>
        <taxon>Pseudomonadati</taxon>
        <taxon>Pseudomonadota</taxon>
        <taxon>Betaproteobacteria</taxon>
        <taxon>Burkholderiales</taxon>
        <taxon>Comamonadaceae</taxon>
        <taxon>Ramlibacter</taxon>
    </lineage>
</organism>
<evidence type="ECO:0000256" key="4">
    <source>
        <dbReference type="ARBA" id="ARBA00022723"/>
    </source>
</evidence>
<dbReference type="EMBL" id="JABBFX010000002">
    <property type="protein sequence ID" value="NML46741.1"/>
    <property type="molecule type" value="Genomic_DNA"/>
</dbReference>
<protein>
    <submittedName>
        <fullName evidence="9">Molybdopterin-dependent oxidoreductase</fullName>
    </submittedName>
</protein>
<dbReference type="PANTHER" id="PTHR43742:SF10">
    <property type="entry name" value="TRIMETHYLAMINE-N-OXIDE REDUCTASE 2"/>
    <property type="match status" value="1"/>
</dbReference>
<evidence type="ECO:0000256" key="3">
    <source>
        <dbReference type="ARBA" id="ARBA00022505"/>
    </source>
</evidence>
<dbReference type="PROSITE" id="PS00932">
    <property type="entry name" value="MOLYBDOPTERIN_PROK_3"/>
    <property type="match status" value="1"/>
</dbReference>
<dbReference type="GO" id="GO:0009061">
    <property type="term" value="P:anaerobic respiration"/>
    <property type="evidence" value="ECO:0007669"/>
    <property type="project" value="TreeGrafter"/>
</dbReference>
<gene>
    <name evidence="9" type="ORF">HHL11_23560</name>
</gene>
<dbReference type="Pfam" id="PF00384">
    <property type="entry name" value="Molybdopterin"/>
    <property type="match status" value="1"/>
</dbReference>
<keyword evidence="10" id="KW-1185">Reference proteome</keyword>
<dbReference type="SUPFAM" id="SSF53706">
    <property type="entry name" value="Formate dehydrogenase/DMSO reductase, domains 1-3"/>
    <property type="match status" value="1"/>
</dbReference>
<dbReference type="InterPro" id="IPR006656">
    <property type="entry name" value="Mopterin_OxRdtase"/>
</dbReference>
<keyword evidence="3" id="KW-0500">Molybdenum</keyword>
<evidence type="ECO:0000259" key="8">
    <source>
        <dbReference type="Pfam" id="PF01568"/>
    </source>
</evidence>
<evidence type="ECO:0000256" key="5">
    <source>
        <dbReference type="ARBA" id="ARBA00023002"/>
    </source>
</evidence>
<dbReference type="Pfam" id="PF01568">
    <property type="entry name" value="Molydop_binding"/>
    <property type="match status" value="1"/>
</dbReference>
<dbReference type="Gene3D" id="2.40.40.20">
    <property type="match status" value="1"/>
</dbReference>
<dbReference type="FunFam" id="2.40.40.20:FF:000009">
    <property type="entry name" value="Biotin sulfoxide reductase 2"/>
    <property type="match status" value="1"/>
</dbReference>
<accession>A0A848HBF4</accession>
<evidence type="ECO:0000259" key="7">
    <source>
        <dbReference type="Pfam" id="PF00384"/>
    </source>
</evidence>
<proteinExistence type="inferred from homology"/>
<sequence>MSAPAQPFTTVDCDLAVAHWGAYEISRGGPAPALAPWREDRDPSPIGLSMLDAYRSPLRIQRPAVRKGWLDGRRRSGRGEEPFVEVSWETALELVAGELRRVTAAHGNQAIFGGSYGWSSAGRFHHAQSQVHRFLNALGGYVRHTDSYSLGAGRVVTPHIVADLDELKDSHTSWEVLARHTRLFVTFGGVVTKNAQVNAGGAMTHFAPGGLEALSANGCKFVHIGPVRADLPLPDASVEWVPIRPNTDTAVMLALAHEVLVHNLQDDAFLQKYTTGLEKWKPYVLGASDGVAKTPAWAEAISGMPAARIASLARELAATRSLVNVSWSLQRADHGEQPFWACIALAALLGQVGLPGGGFGIGYGPANVMGSPYEKIPGPTFSQGRNAVSAFIPCARIADLLLHPNETFDYNGSPRVYPDIRLVYWAGGNPFHHHQDLHRLVQAWARPEVVICHEQVWNFHAKMADIVLPATSTLERDDLGFSSRESLLVAMRKLEQAPGEARDDYDIFADLSQRLGVAEVFTEGRTSAQWLRQIYGSWADKMRERGQAVPDYDAFWQAGAVRLPLSTKPAVMLHEFRADPQAHPLKTPSGRIELFSERVAAFGYEDCPGFAKWFEPAEWLGAAKAKQYPLHMLSDQPLTKLHSQLDFSSYSRSKKIAGREPVVISTADAAARGIADGDIVRVFNDRGSCLAGAVVSDGILAGVVKLSTGAWWDPERAGDASLPDRHGNPNTLTRDAGASRLSQGCSAQTCLVQVEKYRGAVPAMRAYEPPEFAQP</sequence>
<dbReference type="InterPro" id="IPR050612">
    <property type="entry name" value="Prok_Mopterin_Oxidored"/>
</dbReference>
<comment type="caution">
    <text evidence="9">The sequence shown here is derived from an EMBL/GenBank/DDBJ whole genome shotgun (WGS) entry which is preliminary data.</text>
</comment>
<dbReference type="GO" id="GO:0030151">
    <property type="term" value="F:molybdenum ion binding"/>
    <property type="evidence" value="ECO:0007669"/>
    <property type="project" value="TreeGrafter"/>
</dbReference>
<dbReference type="PANTHER" id="PTHR43742">
    <property type="entry name" value="TRIMETHYLAMINE-N-OXIDE REDUCTASE"/>
    <property type="match status" value="1"/>
</dbReference>
<dbReference type="RefSeq" id="WP_169420987.1">
    <property type="nucleotide sequence ID" value="NZ_JABBFX010000002.1"/>
</dbReference>
<dbReference type="InterPro" id="IPR006655">
    <property type="entry name" value="Mopterin_OxRdtase_prok_CS"/>
</dbReference>
<dbReference type="GO" id="GO:0043546">
    <property type="term" value="F:molybdopterin cofactor binding"/>
    <property type="evidence" value="ECO:0007669"/>
    <property type="project" value="InterPro"/>
</dbReference>
<comment type="cofactor">
    <cofactor evidence="1">
        <name>Mo-bis(molybdopterin guanine dinucleotide)</name>
        <dbReference type="ChEBI" id="CHEBI:60539"/>
    </cofactor>
</comment>
<feature type="domain" description="Molybdopterin oxidoreductase" evidence="7">
    <location>
        <begin position="59"/>
        <end position="514"/>
    </location>
</feature>
<feature type="compositionally biased region" description="Basic and acidic residues" evidence="6">
    <location>
        <begin position="717"/>
        <end position="727"/>
    </location>
</feature>
<feature type="region of interest" description="Disordered" evidence="6">
    <location>
        <begin position="717"/>
        <end position="739"/>
    </location>
</feature>
<dbReference type="InterPro" id="IPR009010">
    <property type="entry name" value="Asp_de-COase-like_dom_sf"/>
</dbReference>
<evidence type="ECO:0000313" key="10">
    <source>
        <dbReference type="Proteomes" id="UP000541185"/>
    </source>
</evidence>
<dbReference type="GO" id="GO:0030288">
    <property type="term" value="C:outer membrane-bounded periplasmic space"/>
    <property type="evidence" value="ECO:0007669"/>
    <property type="project" value="TreeGrafter"/>
</dbReference>
<dbReference type="SUPFAM" id="SSF50692">
    <property type="entry name" value="ADC-like"/>
    <property type="match status" value="1"/>
</dbReference>